<evidence type="ECO:0000259" key="2">
    <source>
        <dbReference type="PROSITE" id="PS50125"/>
    </source>
</evidence>
<dbReference type="EMBL" id="JACHHE010000002">
    <property type="protein sequence ID" value="MBB5179332.1"/>
    <property type="molecule type" value="Genomic_DNA"/>
</dbReference>
<dbReference type="Pfam" id="PF19363">
    <property type="entry name" value="DUF5939"/>
    <property type="match status" value="1"/>
</dbReference>
<dbReference type="InterPro" id="IPR045983">
    <property type="entry name" value="GUC-dom-containing_N"/>
</dbReference>
<evidence type="ECO:0000313" key="3">
    <source>
        <dbReference type="EMBL" id="MBB5179332.1"/>
    </source>
</evidence>
<feature type="domain" description="Guanylate cyclase" evidence="2">
    <location>
        <begin position="432"/>
        <end position="549"/>
    </location>
</feature>
<dbReference type="GO" id="GO:0004016">
    <property type="term" value="F:adenylate cyclase activity"/>
    <property type="evidence" value="ECO:0007669"/>
    <property type="project" value="UniProtKB-ARBA"/>
</dbReference>
<protein>
    <submittedName>
        <fullName evidence="3">Class 3 adenylate cyclase/rubredoxin</fullName>
    </submittedName>
</protein>
<dbReference type="Proteomes" id="UP000525923">
    <property type="component" value="Unassembled WGS sequence"/>
</dbReference>
<dbReference type="PANTHER" id="PTHR43081">
    <property type="entry name" value="ADENYLATE CYCLASE, TERMINAL-DIFFERENTIATION SPECIFIC-RELATED"/>
    <property type="match status" value="1"/>
</dbReference>
<keyword evidence="4" id="KW-1185">Reference proteome</keyword>
<reference evidence="3 4" key="1">
    <citation type="submission" date="2020-08" db="EMBL/GenBank/DDBJ databases">
        <title>Genomic Encyclopedia of Type Strains, Phase IV (KMG-IV): sequencing the most valuable type-strain genomes for metagenomic binning, comparative biology and taxonomic classification.</title>
        <authorList>
            <person name="Goeker M."/>
        </authorList>
    </citation>
    <scope>NUCLEOTIDE SEQUENCE [LARGE SCALE GENOMIC DNA]</scope>
    <source>
        <strain evidence="3 4">DSM 15895</strain>
    </source>
</reference>
<dbReference type="InterPro" id="IPR029787">
    <property type="entry name" value="Nucleotide_cyclase"/>
</dbReference>
<dbReference type="Gene3D" id="3.30.70.1230">
    <property type="entry name" value="Nucleotide cyclase"/>
    <property type="match status" value="1"/>
</dbReference>
<dbReference type="OrthoDB" id="9801841at2"/>
<dbReference type="GO" id="GO:0035556">
    <property type="term" value="P:intracellular signal transduction"/>
    <property type="evidence" value="ECO:0007669"/>
    <property type="project" value="InterPro"/>
</dbReference>
<gene>
    <name evidence="3" type="ORF">HNQ44_000756</name>
</gene>
<dbReference type="RefSeq" id="WP_135505051.1">
    <property type="nucleotide sequence ID" value="NZ_JACHHE010000002.1"/>
</dbReference>
<dbReference type="InterPro" id="IPR050697">
    <property type="entry name" value="Adenylyl/Guanylyl_Cyclase_3/4"/>
</dbReference>
<comment type="caution">
    <text evidence="3">The sequence shown here is derived from an EMBL/GenBank/DDBJ whole genome shotgun (WGS) entry which is preliminary data.</text>
</comment>
<dbReference type="Pfam" id="PF00211">
    <property type="entry name" value="Guanylate_cyc"/>
    <property type="match status" value="1"/>
</dbReference>
<dbReference type="SUPFAM" id="SSF55961">
    <property type="entry name" value="Bet v1-like"/>
    <property type="match status" value="1"/>
</dbReference>
<dbReference type="SMART" id="SM00044">
    <property type="entry name" value="CYCc"/>
    <property type="match status" value="1"/>
</dbReference>
<organism evidence="3 4">
    <name type="scientific">Planococcus koreensis</name>
    <dbReference type="NCBI Taxonomy" id="112331"/>
    <lineage>
        <taxon>Bacteria</taxon>
        <taxon>Bacillati</taxon>
        <taxon>Bacillota</taxon>
        <taxon>Bacilli</taxon>
        <taxon>Bacillales</taxon>
        <taxon>Caryophanaceae</taxon>
        <taxon>Planococcus</taxon>
    </lineage>
</organism>
<evidence type="ECO:0000313" key="4">
    <source>
        <dbReference type="Proteomes" id="UP000525923"/>
    </source>
</evidence>
<proteinExistence type="inferred from homology"/>
<dbReference type="SUPFAM" id="SSF55073">
    <property type="entry name" value="Nucleotide cyclase"/>
    <property type="match status" value="1"/>
</dbReference>
<dbReference type="AlphaFoldDB" id="A0A7W8FU03"/>
<accession>A0A7W8FU03</accession>
<comment type="similarity">
    <text evidence="1">Belongs to the adenylyl cyclase class-3 family.</text>
</comment>
<name>A0A7W8FU03_9BACL</name>
<dbReference type="CDD" id="cd07302">
    <property type="entry name" value="CHD"/>
    <property type="match status" value="1"/>
</dbReference>
<dbReference type="PANTHER" id="PTHR43081:SF19">
    <property type="entry name" value="PH-SENSITIVE ADENYLATE CYCLASE RV1264"/>
    <property type="match status" value="1"/>
</dbReference>
<dbReference type="PROSITE" id="PS50125">
    <property type="entry name" value="GUANYLATE_CYCLASE_2"/>
    <property type="match status" value="1"/>
</dbReference>
<dbReference type="GO" id="GO:0006171">
    <property type="term" value="P:cAMP biosynthetic process"/>
    <property type="evidence" value="ECO:0007669"/>
    <property type="project" value="TreeGrafter"/>
</dbReference>
<sequence length="611" mass="67556">MEFKARTYIAEKEYPVSKETAWGLLADNNRMNRYIGLFPVVFSGVAQEEQGIFFRNAKAKALGVVPISWQEYPFEWREHESYQVERRYMDGPMKNYLFGVEFLESVSGNPDCTLIRVTGEFVPRNALGIAAIALIAAPSVKKTIGYMDDFLLSGAKEVFEAPQKSPNHKVDVAELARLEGVLRKYPVDGELVNMLCRYLVNQGDHDVAHIETYAVAQQWGEDPDKVLRILLYAAKAGMLNLSWNLMCPNCRVSKEQLGSLEQLQPDFHCDLCGVVYDANFDQFVELHFSVHPSIRKAYAEIFCVGAPTITPHVKVQKVLKHGESAEIAVPSIDSPLRLRVLQANAIADVSLMGDAGEITYDGTRWSADAVAGASIVRIRNASATDIVVALEETAWKKETVTAAKVTALQEFRDLFSSEVLSPGQNISIGHVTILFTDLVGSTSLYESVGDSSAYGQVRNHFDFLAERIACNSGSIVKTIGDAVMAVFHLPADGLNAALEIQRDIAAFNDSAKEDFMLRVGLFSGPAIAVNSNGRLDYFGRTVNISARIQAQGHGGDIVFGKEYVEQAQLKRLLKNAHLDCERFSAKLKGIEGNMELIRVKYKELRVQDNAG</sequence>
<evidence type="ECO:0000256" key="1">
    <source>
        <dbReference type="ARBA" id="ARBA00005381"/>
    </source>
</evidence>
<dbReference type="InterPro" id="IPR001054">
    <property type="entry name" value="A/G_cyclase"/>
</dbReference>